<reference evidence="2 3" key="1">
    <citation type="journal article" date="2023" name="Antonie Van Leeuwenhoek">
        <title>Mesoterricola silvestris gen. nov., sp. nov., Mesoterricola sediminis sp. nov., Geothrix oryzae sp. nov., Geothrix edaphica sp. nov., Geothrix rubra sp. nov., and Geothrix limicola sp. nov., six novel members of Acidobacteriota isolated from soils.</title>
        <authorList>
            <person name="Itoh H."/>
            <person name="Sugisawa Y."/>
            <person name="Mise K."/>
            <person name="Xu Z."/>
            <person name="Kuniyasu M."/>
            <person name="Ushijima N."/>
            <person name="Kawano K."/>
            <person name="Kobayashi E."/>
            <person name="Shiratori Y."/>
            <person name="Masuda Y."/>
            <person name="Senoo K."/>
        </authorList>
    </citation>
    <scope>NUCLEOTIDE SEQUENCE [LARGE SCALE GENOMIC DNA]</scope>
    <source>
        <strain evidence="2 3">Red803</strain>
    </source>
</reference>
<comment type="caution">
    <text evidence="2">The sequence shown here is derived from an EMBL/GenBank/DDBJ whole genome shotgun (WGS) entry which is preliminary data.</text>
</comment>
<dbReference type="PANTHER" id="PTHR32182:SF23">
    <property type="entry name" value="ATP BINDING PROTEIN"/>
    <property type="match status" value="1"/>
</dbReference>
<feature type="domain" description="AAA+ ATPase" evidence="1">
    <location>
        <begin position="22"/>
        <end position="366"/>
    </location>
</feature>
<dbReference type="InterPro" id="IPR003593">
    <property type="entry name" value="AAA+_ATPase"/>
</dbReference>
<dbReference type="PANTHER" id="PTHR32182">
    <property type="entry name" value="DNA REPLICATION AND REPAIR PROTEIN RECF"/>
    <property type="match status" value="1"/>
</dbReference>
<organism evidence="2 3">
    <name type="scientific">Geothrix rubra</name>
    <dbReference type="NCBI Taxonomy" id="2927977"/>
    <lineage>
        <taxon>Bacteria</taxon>
        <taxon>Pseudomonadati</taxon>
        <taxon>Acidobacteriota</taxon>
        <taxon>Holophagae</taxon>
        <taxon>Holophagales</taxon>
        <taxon>Holophagaceae</taxon>
        <taxon>Geothrix</taxon>
    </lineage>
</organism>
<gene>
    <name evidence="2" type="ORF">GETHPA_28520</name>
</gene>
<protein>
    <submittedName>
        <fullName evidence="2">ATP-binding protein</fullName>
    </submittedName>
</protein>
<name>A0ABQ5Q912_9BACT</name>
<dbReference type="InterPro" id="IPR027417">
    <property type="entry name" value="P-loop_NTPase"/>
</dbReference>
<dbReference type="Gene3D" id="3.40.50.300">
    <property type="entry name" value="P-loop containing nucleotide triphosphate hydrolases"/>
    <property type="match status" value="2"/>
</dbReference>
<dbReference type="EMBL" id="BSDD01000006">
    <property type="protein sequence ID" value="GLH71319.1"/>
    <property type="molecule type" value="Genomic_DNA"/>
</dbReference>
<dbReference type="Proteomes" id="UP001165089">
    <property type="component" value="Unassembled WGS sequence"/>
</dbReference>
<sequence>MRFTSLKLANLRAIETAEFRFQPGFNLIVGVNGVGKSTILDALRICASRILPSITESRAKAMTFTVDDIRTGLPFLDAELSLAIGHDEFRFTRRQWRQSFAADDTENLDHLRREILNSERLADRARTLLRELEGSHGVSDSDAYVPSLANLKKAARSTAIAPNCIYYSTNRSVASNASTSNSRAAGDRLAAYAEALAPRPMYVAQFGAWMRVQKVLGGERVAAMRHLEVLQSAITRFLPSYANLRPGEESASPLVISKGGITLDVSQLSDGERGVLALVLDLARRLSQANPSLADPLADGDAVVLIDEIDLHLHPKWQRQIVRNLTATFPRCQFIATTHSPQVIGEVEHGRIQIIADGKVYSPTHSFGVDSSRVLEEIMDTNQRAHEIDELLSQISKAIGNQRYGSARNLLLQLIRKIGEDDPEVTRIRTLLEFMEGEQ</sequence>
<evidence type="ECO:0000313" key="2">
    <source>
        <dbReference type="EMBL" id="GLH71319.1"/>
    </source>
</evidence>
<dbReference type="InterPro" id="IPR003959">
    <property type="entry name" value="ATPase_AAA_core"/>
</dbReference>
<dbReference type="SUPFAM" id="SSF52540">
    <property type="entry name" value="P-loop containing nucleoside triphosphate hydrolases"/>
    <property type="match status" value="1"/>
</dbReference>
<keyword evidence="2" id="KW-0547">Nucleotide-binding</keyword>
<keyword evidence="2" id="KW-0067">ATP-binding</keyword>
<dbReference type="RefSeq" id="WP_285727500.1">
    <property type="nucleotide sequence ID" value="NZ_BSDD01000006.1"/>
</dbReference>
<evidence type="ECO:0000313" key="3">
    <source>
        <dbReference type="Proteomes" id="UP001165089"/>
    </source>
</evidence>
<evidence type="ECO:0000259" key="1">
    <source>
        <dbReference type="SMART" id="SM00382"/>
    </source>
</evidence>
<accession>A0ABQ5Q912</accession>
<dbReference type="Pfam" id="PF13304">
    <property type="entry name" value="AAA_21"/>
    <property type="match status" value="1"/>
</dbReference>
<keyword evidence="3" id="KW-1185">Reference proteome</keyword>
<dbReference type="SMART" id="SM00382">
    <property type="entry name" value="AAA"/>
    <property type="match status" value="1"/>
</dbReference>
<proteinExistence type="predicted"/>
<dbReference type="GO" id="GO:0005524">
    <property type="term" value="F:ATP binding"/>
    <property type="evidence" value="ECO:0007669"/>
    <property type="project" value="UniProtKB-KW"/>
</dbReference>